<sequence length="358" mass="39655">MPVSRYFTLPILETDSCTVSNVFLTDSDVLVEPIHLSSSGSTSIRVYDLSSTAPYPLAYTCSHACTVCTPRKDDRVLEVVVDDRECRSTYRDKTRKDHLTLAQLYPRIRVLQLKSTPSRSTLLGLSRAIHLRVVVVAELVQEVYRELPSSLSTLEVWGVRGTLSNPTRRKLKVESLSCSLDTIDVCMSLVHLPSLKSVETVGQTRAKGARLLRGVDFSHLHKASLSFLYLLDKVPVMSSLRTLVVDCKPIPESRIQAPDLKVLDVEDLGNGLERLEGIGQVLRRDVETILLFSSDPLALLKSCAYLTPRSLTFTYVSSLDFKEVDLSLVPSSVTRIDLVLPSLVSHSIKASVSLTRTG</sequence>
<name>A0A6C0JTH3_9ZZZZ</name>
<dbReference type="EMBL" id="MN740698">
    <property type="protein sequence ID" value="QHU08673.1"/>
    <property type="molecule type" value="Genomic_DNA"/>
</dbReference>
<protein>
    <submittedName>
        <fullName evidence="1">Uncharacterized protein</fullName>
    </submittedName>
</protein>
<reference evidence="1" key="1">
    <citation type="journal article" date="2020" name="Nature">
        <title>Giant virus diversity and host interactions through global metagenomics.</title>
        <authorList>
            <person name="Schulz F."/>
            <person name="Roux S."/>
            <person name="Paez-Espino D."/>
            <person name="Jungbluth S."/>
            <person name="Walsh D.A."/>
            <person name="Denef V.J."/>
            <person name="McMahon K.D."/>
            <person name="Konstantinidis K.T."/>
            <person name="Eloe-Fadrosh E.A."/>
            <person name="Kyrpides N.C."/>
            <person name="Woyke T."/>
        </authorList>
    </citation>
    <scope>NUCLEOTIDE SEQUENCE</scope>
    <source>
        <strain evidence="1">GVMAG-S-1063924-116</strain>
    </source>
</reference>
<proteinExistence type="predicted"/>
<accession>A0A6C0JTH3</accession>
<organism evidence="1">
    <name type="scientific">viral metagenome</name>
    <dbReference type="NCBI Taxonomy" id="1070528"/>
    <lineage>
        <taxon>unclassified sequences</taxon>
        <taxon>metagenomes</taxon>
        <taxon>organismal metagenomes</taxon>
    </lineage>
</organism>
<dbReference type="AlphaFoldDB" id="A0A6C0JTH3"/>
<evidence type="ECO:0000313" key="1">
    <source>
        <dbReference type="EMBL" id="QHU08673.1"/>
    </source>
</evidence>